<dbReference type="Proteomes" id="UP000689195">
    <property type="component" value="Unassembled WGS sequence"/>
</dbReference>
<keyword evidence="2" id="KW-1185">Reference proteome</keyword>
<name>A0A8S1TKF6_9CILI</name>
<dbReference type="AlphaFoldDB" id="A0A8S1TKF6"/>
<sequence>MVFQNCVACGKKSEGLVKLLPHFESSREYEYIHKKCLLFYKSDWNHRLAVNKKLFYKEYLQHCSICGKRNYKQVVRCSQRYNQNVQFVKVYVKRAFTLIVQTTLQYLRLKRMATALLSY</sequence>
<proteinExistence type="predicted"/>
<organism evidence="1 2">
    <name type="scientific">Paramecium pentaurelia</name>
    <dbReference type="NCBI Taxonomy" id="43138"/>
    <lineage>
        <taxon>Eukaryota</taxon>
        <taxon>Sar</taxon>
        <taxon>Alveolata</taxon>
        <taxon>Ciliophora</taxon>
        <taxon>Intramacronucleata</taxon>
        <taxon>Oligohymenophorea</taxon>
        <taxon>Peniculida</taxon>
        <taxon>Parameciidae</taxon>
        <taxon>Paramecium</taxon>
    </lineage>
</organism>
<protein>
    <submittedName>
        <fullName evidence="1">Uncharacterized protein</fullName>
    </submittedName>
</protein>
<evidence type="ECO:0000313" key="1">
    <source>
        <dbReference type="EMBL" id="CAD8153435.1"/>
    </source>
</evidence>
<dbReference type="EMBL" id="CAJJDO010000024">
    <property type="protein sequence ID" value="CAD8153435.1"/>
    <property type="molecule type" value="Genomic_DNA"/>
</dbReference>
<evidence type="ECO:0000313" key="2">
    <source>
        <dbReference type="Proteomes" id="UP000689195"/>
    </source>
</evidence>
<accession>A0A8S1TKF6</accession>
<reference evidence="1" key="1">
    <citation type="submission" date="2021-01" db="EMBL/GenBank/DDBJ databases">
        <authorList>
            <consortium name="Genoscope - CEA"/>
            <person name="William W."/>
        </authorList>
    </citation>
    <scope>NUCLEOTIDE SEQUENCE</scope>
</reference>
<comment type="caution">
    <text evidence="1">The sequence shown here is derived from an EMBL/GenBank/DDBJ whole genome shotgun (WGS) entry which is preliminary data.</text>
</comment>
<gene>
    <name evidence="1" type="ORF">PPENT_87.1.T0240219</name>
</gene>